<accession>A0A1Y0B4C8</accession>
<evidence type="ECO:0000313" key="1">
    <source>
        <dbReference type="EMBL" id="ART32271.1"/>
    </source>
</evidence>
<proteinExistence type="predicted"/>
<protein>
    <submittedName>
        <fullName evidence="1">Uncharacterized protein</fullName>
    </submittedName>
</protein>
<keyword evidence="1" id="KW-0496">Mitochondrion</keyword>
<organism evidence="1">
    <name type="scientific">Utricularia reniformis</name>
    <dbReference type="NCBI Taxonomy" id="192314"/>
    <lineage>
        <taxon>Eukaryota</taxon>
        <taxon>Viridiplantae</taxon>
        <taxon>Streptophyta</taxon>
        <taxon>Embryophyta</taxon>
        <taxon>Tracheophyta</taxon>
        <taxon>Spermatophyta</taxon>
        <taxon>Magnoliopsida</taxon>
        <taxon>eudicotyledons</taxon>
        <taxon>Gunneridae</taxon>
        <taxon>Pentapetalae</taxon>
        <taxon>asterids</taxon>
        <taxon>lamiids</taxon>
        <taxon>Lamiales</taxon>
        <taxon>Lentibulariaceae</taxon>
        <taxon>Utricularia</taxon>
    </lineage>
</organism>
<geneLocation type="mitochondrion" evidence="1"/>
<name>A0A1Y0B4C8_9LAMI</name>
<reference evidence="1" key="1">
    <citation type="submission" date="2017-03" db="EMBL/GenBank/DDBJ databases">
        <title>The mitochondrial genome of the carnivorous plant Utricularia reniformis (Lentibulariaceae): structure, comparative analysis and evolutionary landmarks.</title>
        <authorList>
            <person name="Silva S.R."/>
            <person name="Alvarenga D.O."/>
            <person name="Michael T.P."/>
            <person name="Miranda V.F.O."/>
            <person name="Varani A.M."/>
        </authorList>
    </citation>
    <scope>NUCLEOTIDE SEQUENCE</scope>
</reference>
<gene>
    <name evidence="1" type="ORF">AEK19_MT2119</name>
</gene>
<dbReference type="EMBL" id="KY774314">
    <property type="protein sequence ID" value="ART32271.1"/>
    <property type="molecule type" value="Genomic_DNA"/>
</dbReference>
<dbReference type="AlphaFoldDB" id="A0A1Y0B4C8"/>
<sequence>MHYEPTLKCRRRLSTVTRCSILLRLCTAFDRDGKSSLHLSTQHPSLTFIALRASRFA</sequence>